<feature type="compositionally biased region" description="Pro residues" evidence="1">
    <location>
        <begin position="87"/>
        <end position="97"/>
    </location>
</feature>
<dbReference type="EMBL" id="MU070833">
    <property type="protein sequence ID" value="KAF5826576.1"/>
    <property type="molecule type" value="Genomic_DNA"/>
</dbReference>
<feature type="region of interest" description="Disordered" evidence="1">
    <location>
        <begin position="80"/>
        <end position="142"/>
    </location>
</feature>
<comment type="caution">
    <text evidence="2">The sequence shown here is derived from an EMBL/GenBank/DDBJ whole genome shotgun (WGS) entry which is preliminary data.</text>
</comment>
<proteinExistence type="predicted"/>
<reference evidence="2" key="1">
    <citation type="submission" date="2017-08" db="EMBL/GenBank/DDBJ databases">
        <authorList>
            <person name="Polle J.E."/>
            <person name="Barry K."/>
            <person name="Cushman J."/>
            <person name="Schmutz J."/>
            <person name="Tran D."/>
            <person name="Hathwaick L.T."/>
            <person name="Yim W.C."/>
            <person name="Jenkins J."/>
            <person name="Mckie-Krisberg Z.M."/>
            <person name="Prochnik S."/>
            <person name="Lindquist E."/>
            <person name="Dockter R.B."/>
            <person name="Adam C."/>
            <person name="Molina H."/>
            <person name="Bunkerborg J."/>
            <person name="Jin E."/>
            <person name="Buchheim M."/>
            <person name="Magnuson J."/>
        </authorList>
    </citation>
    <scope>NUCLEOTIDE SEQUENCE</scope>
    <source>
        <strain evidence="2">CCAP 19/18</strain>
    </source>
</reference>
<feature type="compositionally biased region" description="Polar residues" evidence="1">
    <location>
        <begin position="103"/>
        <end position="122"/>
    </location>
</feature>
<sequence>MCTPSEFADKREARILYVRHRRATCEDRIRICEETIDHCWTTRQWCEWLSWKRLRSSSLQTKRMLMEMLRYFDSFLDQTEGAVHSEPPSPTADPPSSPDSVQAEDNTCEGSFGSSEGNSLTQPLLGGILPSKEAERGTRVRGSGTFPMLSFRMF</sequence>
<dbReference type="Proteomes" id="UP000815325">
    <property type="component" value="Unassembled WGS sequence"/>
</dbReference>
<evidence type="ECO:0000313" key="2">
    <source>
        <dbReference type="EMBL" id="KAF5826576.1"/>
    </source>
</evidence>
<evidence type="ECO:0008006" key="4">
    <source>
        <dbReference type="Google" id="ProtNLM"/>
    </source>
</evidence>
<organism evidence="2 3">
    <name type="scientific">Dunaliella salina</name>
    <name type="common">Green alga</name>
    <name type="synonym">Protococcus salinus</name>
    <dbReference type="NCBI Taxonomy" id="3046"/>
    <lineage>
        <taxon>Eukaryota</taxon>
        <taxon>Viridiplantae</taxon>
        <taxon>Chlorophyta</taxon>
        <taxon>core chlorophytes</taxon>
        <taxon>Chlorophyceae</taxon>
        <taxon>CS clade</taxon>
        <taxon>Chlamydomonadales</taxon>
        <taxon>Dunaliellaceae</taxon>
        <taxon>Dunaliella</taxon>
    </lineage>
</organism>
<protein>
    <recommendedName>
        <fullName evidence="4">Encoded protein</fullName>
    </recommendedName>
</protein>
<gene>
    <name evidence="2" type="ORF">DUNSADRAFT_2642</name>
</gene>
<evidence type="ECO:0000256" key="1">
    <source>
        <dbReference type="SAM" id="MobiDB-lite"/>
    </source>
</evidence>
<evidence type="ECO:0000313" key="3">
    <source>
        <dbReference type="Proteomes" id="UP000815325"/>
    </source>
</evidence>
<keyword evidence="3" id="KW-1185">Reference proteome</keyword>
<accession>A0ABQ7FW25</accession>
<name>A0ABQ7FW25_DUNSA</name>